<organism evidence="1">
    <name type="scientific">uncultured Caudovirales phage</name>
    <dbReference type="NCBI Taxonomy" id="2100421"/>
    <lineage>
        <taxon>Viruses</taxon>
        <taxon>Duplodnaviria</taxon>
        <taxon>Heunggongvirae</taxon>
        <taxon>Uroviricota</taxon>
        <taxon>Caudoviricetes</taxon>
        <taxon>Peduoviridae</taxon>
        <taxon>Maltschvirus</taxon>
        <taxon>Maltschvirus maltsch</taxon>
    </lineage>
</organism>
<protein>
    <submittedName>
        <fullName evidence="1">Uncharacterized protein</fullName>
    </submittedName>
</protein>
<gene>
    <name evidence="1" type="ORF">UFOVP1324_41</name>
</gene>
<reference evidence="1" key="1">
    <citation type="submission" date="2020-05" db="EMBL/GenBank/DDBJ databases">
        <authorList>
            <person name="Chiriac C."/>
            <person name="Salcher M."/>
            <person name="Ghai R."/>
            <person name="Kavagutti S V."/>
        </authorList>
    </citation>
    <scope>NUCLEOTIDE SEQUENCE</scope>
</reference>
<accession>A0A6J5S1M8</accession>
<proteinExistence type="predicted"/>
<sequence>MSNHVVSWDGPEAGKRAYQVWASRENADAHAARKAAAGLNPEVYSEDDIDDILAQQQLENQP</sequence>
<dbReference type="EMBL" id="LR797273">
    <property type="protein sequence ID" value="CAB4198814.1"/>
    <property type="molecule type" value="Genomic_DNA"/>
</dbReference>
<name>A0A6J5S1M8_9CAUD</name>
<evidence type="ECO:0000313" key="1">
    <source>
        <dbReference type="EMBL" id="CAB4198814.1"/>
    </source>
</evidence>